<keyword evidence="2" id="KW-0677">Repeat</keyword>
<feature type="disulfide bond" evidence="4">
    <location>
        <begin position="113"/>
        <end position="130"/>
    </location>
</feature>
<evidence type="ECO:0000259" key="5">
    <source>
        <dbReference type="PROSITE" id="PS50026"/>
    </source>
</evidence>
<dbReference type="PANTHER" id="PTHR24049">
    <property type="entry name" value="CRUMBS FAMILY MEMBER"/>
    <property type="match status" value="1"/>
</dbReference>
<comment type="caution">
    <text evidence="6">The sequence shown here is derived from an EMBL/GenBank/DDBJ whole genome shotgun (WGS) entry which is preliminary data.</text>
</comment>
<dbReference type="PROSITE" id="PS00022">
    <property type="entry name" value="EGF_1"/>
    <property type="match status" value="1"/>
</dbReference>
<organism evidence="6 7">
    <name type="scientific">Dryococelus australis</name>
    <dbReference type="NCBI Taxonomy" id="614101"/>
    <lineage>
        <taxon>Eukaryota</taxon>
        <taxon>Metazoa</taxon>
        <taxon>Ecdysozoa</taxon>
        <taxon>Arthropoda</taxon>
        <taxon>Hexapoda</taxon>
        <taxon>Insecta</taxon>
        <taxon>Pterygota</taxon>
        <taxon>Neoptera</taxon>
        <taxon>Polyneoptera</taxon>
        <taxon>Phasmatodea</taxon>
        <taxon>Verophasmatodea</taxon>
        <taxon>Anareolatae</taxon>
        <taxon>Phasmatidae</taxon>
        <taxon>Eurycanthinae</taxon>
        <taxon>Dryococelus</taxon>
    </lineage>
</organism>
<protein>
    <recommendedName>
        <fullName evidence="5">EGF-like domain-containing protein</fullName>
    </recommendedName>
</protein>
<dbReference type="PROSITE" id="PS50026">
    <property type="entry name" value="EGF_3"/>
    <property type="match status" value="2"/>
</dbReference>
<accession>A0ABQ9HIG1</accession>
<dbReference type="InterPro" id="IPR001881">
    <property type="entry name" value="EGF-like_Ca-bd_dom"/>
</dbReference>
<dbReference type="InterPro" id="IPR000152">
    <property type="entry name" value="EGF-type_Asp/Asn_hydroxyl_site"/>
</dbReference>
<dbReference type="PANTHER" id="PTHR24049:SF33">
    <property type="entry name" value="SUSHI, VON WILLEBRAND FACTOR TYPE A, EGF AND PENTRAXIN DOMAIN-CONTAINING PROTEIN 1-LIKE"/>
    <property type="match status" value="1"/>
</dbReference>
<gene>
    <name evidence="6" type="ORF">PR048_015904</name>
</gene>
<dbReference type="InterPro" id="IPR051022">
    <property type="entry name" value="Notch_Cell-Fate_Det"/>
</dbReference>
<dbReference type="Proteomes" id="UP001159363">
    <property type="component" value="Chromosome 4"/>
</dbReference>
<evidence type="ECO:0000256" key="1">
    <source>
        <dbReference type="ARBA" id="ARBA00022536"/>
    </source>
</evidence>
<dbReference type="Pfam" id="PF00008">
    <property type="entry name" value="EGF"/>
    <property type="match status" value="1"/>
</dbReference>
<evidence type="ECO:0000313" key="6">
    <source>
        <dbReference type="EMBL" id="KAJ8884047.1"/>
    </source>
</evidence>
<dbReference type="Gene3D" id="2.10.25.10">
    <property type="entry name" value="Laminin"/>
    <property type="match status" value="2"/>
</dbReference>
<dbReference type="SMART" id="SM00179">
    <property type="entry name" value="EGF_CA"/>
    <property type="match status" value="1"/>
</dbReference>
<dbReference type="SUPFAM" id="SSF57196">
    <property type="entry name" value="EGF/Laminin"/>
    <property type="match status" value="2"/>
</dbReference>
<dbReference type="PROSITE" id="PS00010">
    <property type="entry name" value="ASX_HYDROXYL"/>
    <property type="match status" value="1"/>
</dbReference>
<dbReference type="InterPro" id="IPR000742">
    <property type="entry name" value="EGF"/>
</dbReference>
<sequence>MVTPVTACLVGQALIVMKKVTCVCPNLATIMAAAFKVQGRVRFIVNAHRALQPLYMLSAGPTCQLSNDICLSNPCQNGGTCINQVNGYMCNCTEYFMGDNCQLEYDACSSSPCEHNGTCLSQTNKREYICECT</sequence>
<dbReference type="CDD" id="cd00054">
    <property type="entry name" value="EGF_CA"/>
    <property type="match status" value="1"/>
</dbReference>
<keyword evidence="3 4" id="KW-1015">Disulfide bond</keyword>
<keyword evidence="1 4" id="KW-0245">EGF-like domain</keyword>
<reference evidence="6 7" key="1">
    <citation type="submission" date="2023-02" db="EMBL/GenBank/DDBJ databases">
        <title>LHISI_Scaffold_Assembly.</title>
        <authorList>
            <person name="Stuart O.P."/>
            <person name="Cleave R."/>
            <person name="Magrath M.J.L."/>
            <person name="Mikheyev A.S."/>
        </authorList>
    </citation>
    <scope>NUCLEOTIDE SEQUENCE [LARGE SCALE GENOMIC DNA]</scope>
    <source>
        <strain evidence="6">Daus_M_001</strain>
        <tissue evidence="6">Leg muscle</tissue>
    </source>
</reference>
<dbReference type="EMBL" id="JARBHB010000005">
    <property type="protein sequence ID" value="KAJ8884047.1"/>
    <property type="molecule type" value="Genomic_DNA"/>
</dbReference>
<comment type="caution">
    <text evidence="4">Lacks conserved residue(s) required for the propagation of feature annotation.</text>
</comment>
<name>A0ABQ9HIG1_9NEOP</name>
<feature type="domain" description="EGF-like" evidence="5">
    <location>
        <begin position="66"/>
        <end position="102"/>
    </location>
</feature>
<dbReference type="SMART" id="SM00181">
    <property type="entry name" value="EGF"/>
    <property type="match status" value="2"/>
</dbReference>
<evidence type="ECO:0000256" key="4">
    <source>
        <dbReference type="PROSITE-ProRule" id="PRU00076"/>
    </source>
</evidence>
<dbReference type="PRINTS" id="PR00010">
    <property type="entry name" value="EGFBLOOD"/>
</dbReference>
<evidence type="ECO:0000256" key="2">
    <source>
        <dbReference type="ARBA" id="ARBA00022737"/>
    </source>
</evidence>
<evidence type="ECO:0000256" key="3">
    <source>
        <dbReference type="ARBA" id="ARBA00023157"/>
    </source>
</evidence>
<feature type="non-terminal residue" evidence="6">
    <location>
        <position position="133"/>
    </location>
</feature>
<proteinExistence type="predicted"/>
<keyword evidence="7" id="KW-1185">Reference proteome</keyword>
<evidence type="ECO:0000313" key="7">
    <source>
        <dbReference type="Proteomes" id="UP001159363"/>
    </source>
</evidence>
<feature type="disulfide bond" evidence="4">
    <location>
        <begin position="92"/>
        <end position="101"/>
    </location>
</feature>
<feature type="domain" description="EGF-like" evidence="5">
    <location>
        <begin position="104"/>
        <end position="133"/>
    </location>
</feature>